<keyword evidence="8" id="KW-1185">Reference proteome</keyword>
<dbReference type="InterPro" id="IPR006186">
    <property type="entry name" value="Ser/Thr-sp_prot-phosphatase"/>
</dbReference>
<reference evidence="7 8" key="1">
    <citation type="submission" date="2021-02" db="EMBL/GenBank/DDBJ databases">
        <title>Porcisia hertigi Genome sequencing and assembly.</title>
        <authorList>
            <person name="Almutairi H."/>
            <person name="Gatherer D."/>
        </authorList>
    </citation>
    <scope>NUCLEOTIDE SEQUENCE [LARGE SCALE GENOMIC DNA]</scope>
    <source>
        <strain evidence="7 8">C119</strain>
    </source>
</reference>
<feature type="compositionally biased region" description="Basic and acidic residues" evidence="5">
    <location>
        <begin position="1583"/>
        <end position="1595"/>
    </location>
</feature>
<feature type="compositionally biased region" description="Polar residues" evidence="5">
    <location>
        <begin position="214"/>
        <end position="223"/>
    </location>
</feature>
<feature type="compositionally biased region" description="Basic and acidic residues" evidence="5">
    <location>
        <begin position="139"/>
        <end position="155"/>
    </location>
</feature>
<feature type="compositionally biased region" description="Low complexity" evidence="5">
    <location>
        <begin position="2961"/>
        <end position="2974"/>
    </location>
</feature>
<feature type="domain" description="Serine/threonine specific protein phosphatases" evidence="6">
    <location>
        <begin position="627"/>
        <end position="632"/>
    </location>
</feature>
<feature type="compositionally biased region" description="Gly residues" evidence="5">
    <location>
        <begin position="2611"/>
        <end position="2620"/>
    </location>
</feature>
<dbReference type="PANTHER" id="PTHR45668:SF5">
    <property type="entry name" value="SERINE_THREONINE-PROTEIN PHOSPHATASE 5"/>
    <property type="match status" value="1"/>
</dbReference>
<feature type="compositionally biased region" description="Polar residues" evidence="5">
    <location>
        <begin position="188"/>
        <end position="197"/>
    </location>
</feature>
<feature type="compositionally biased region" description="Low complexity" evidence="5">
    <location>
        <begin position="233"/>
        <end position="254"/>
    </location>
</feature>
<feature type="region of interest" description="Disordered" evidence="5">
    <location>
        <begin position="2953"/>
        <end position="2976"/>
    </location>
</feature>
<dbReference type="PROSITE" id="PS00125">
    <property type="entry name" value="SER_THR_PHOSPHATASE"/>
    <property type="match status" value="1"/>
</dbReference>
<feature type="region of interest" description="Disordered" evidence="5">
    <location>
        <begin position="2744"/>
        <end position="2774"/>
    </location>
</feature>
<comment type="catalytic activity">
    <reaction evidence="4">
        <text>O-phospho-L-threonyl-[protein] + H2O = L-threonyl-[protein] + phosphate</text>
        <dbReference type="Rhea" id="RHEA:47004"/>
        <dbReference type="Rhea" id="RHEA-COMP:11060"/>
        <dbReference type="Rhea" id="RHEA-COMP:11605"/>
        <dbReference type="ChEBI" id="CHEBI:15377"/>
        <dbReference type="ChEBI" id="CHEBI:30013"/>
        <dbReference type="ChEBI" id="CHEBI:43474"/>
        <dbReference type="ChEBI" id="CHEBI:61977"/>
        <dbReference type="EC" id="3.1.3.16"/>
    </reaction>
</comment>
<feature type="region of interest" description="Disordered" evidence="5">
    <location>
        <begin position="1635"/>
        <end position="1676"/>
    </location>
</feature>
<feature type="compositionally biased region" description="Polar residues" evidence="5">
    <location>
        <begin position="1821"/>
        <end position="1833"/>
    </location>
</feature>
<dbReference type="InterPro" id="IPR004843">
    <property type="entry name" value="Calcineurin-like_PHP"/>
</dbReference>
<sequence>MNALTQYENRDDYLNRFALRELVEHWLDRASIEQPEDPYQFLVDEALDQRHSGGGVVTCQNNWCNMTMPASQLETHQKLCNKETRWTRCVRCNTRVDVSSISVHRMFCRLERCALCGEMVLPRMMAMCPYRMLAEAERNRQAATHRQDRFRERRTQNLQTEPESLARALVSLGSVPSPESASRRISARDQSPPSASSVLCAKRSQLILPLSLSHSSTTASITGTRGEGERANSVSAAPAAPASGGCRSGPPSASITAPQASIVAIGTDSLSFSGDAAATPSTLLPATGQTTESNRSVNSPSEAAVPTQTDSKAFAAPRGPSLLVTSQSRQGGDFGSGDSGAILKSPSAPADGPRPSFPADTAADNALRHQLDNYPDELLVRIRSLQRLWRRSYCLHRFREEVLRAVWRHLENAQERSLGKTAYGTALRTVDRSLREQYSSSLPDVQFRGYVERVTEDKSGRSSGFPDRGSGFGVSLSTSIPDSDLIADDVVSASFEADPVVVLDKALGNGGYMRVRDMEALTRHCQARDVLPLSLVLKIVRSASKLLQKRSLVQHLTVPQSGTLVIVGDLHGQMKDLEYILTFMGLPTAERHYLFNGDFVDRGPYGCEVLTYIYSLLCTYPEYVFLNRGNHENYSANTEYGFMAELYTKYGPRSSYLLDAMVDSYEVMPLMSVVDHRIAVVHGGAPRLECTLDEIEAIGHVRDIPVEHQSTRAEQLLTELLWNDPVEKFRSRQLGTSRQGPGWRSSSRGCGVEYLSNITEQFLTRNGLSFLIRSHDVKTAGFELAHRNKSITVFSASNYGGVSGNRGAVAVLKRGSAQPIFHTWFLRDDHRQEQAEALRVHEDDGTNMMPLPHHHHHHITGMRADVGDFGQGNSSSSSTNHLKTAVAAPLSSDSVSPNASLVVPVPQAGRMITTNVIESTLMAGDEFIQAYYLKSEFMFPEEEEATSETSATDSHASALSEATKPSEEAASALTPVSAVEGAGELSAQSLACVHFKESLSCNSRRSMSGWRTRQGQSGGAGWRRTAARDTSIGEGENLHALQDLRGTPPSLTARFRNSGAPPMTRVSVGLSQDFSITVQLQTIRQIRELIYFNRYALLAAFNQVDEMRTGTVHKTEWCVVTRDILQLDIPWYHLCRYLIPSLEVNGVPSVEYMRFLRHFDVQFALESRLSWQRATILRISSGLDIPEDIISVFCDQPANAMASSTLSRGHNTGSHRSRSNKNLTASIKGSSISSPPPTSFPPRTTLPFPSHAASAAALLPSDAAAIAPSSTMPNGALPSVSLTRSFDSFTSSLGLAALRLGPANSALRDFGDGNNSAASRVCEGFEGERALESVTNSSKGEGSNRSWRDVQISFNTFANKVRLLSPAAAFMEDNEVFALFCYFDVCMVGHVYVGDIVSRMTALLEEEEGNGEEDVLLLSGELDFSTVPGQHLRTRAMPQTMPSPDSSSSSALSAASSDIGNGLQGVVANGASEACGGYGGVGGGRRALLLRKWNNRAANNRFGRLDGGELTVKSDAAEGGDGGTVVGTPATFSYLDRTHRTGAHPIKVTTGREQAKETTVGQASCFDHVCWDENVSVGGVMHGHESDGDRGDVFGRRCTTASTTAPPGPTLGHADGKAEGALPTSAMVLPLEYQGGDATNLPHQQAHGVAAPEANASASEKTGSNGNIGGSSSGPPNANGFCLVSSASAGRDKDKTSGVVCTDVEPMLQANGNARSSEDVLDGRARRAADGHNISAMDATHLLSLAVRRPTLAHDDGTAHRLISTSITPTAVSLPLDDSSTGAPVERLAFSNASDGELKNTSVDTFCLRGSQQDHWRHHQPSQPLSPFVSQKQPSPSRPSRRLATPPWIFSTLLRVQEQLFCSSSHLHALFIALNRSSNGRLSEAEFLSLVEFINCLLEHPLSGDQARELFCFVHDFAIKCVESMQVRHWRAHAVAHNTNRGRAHRTENNAGNSGFQRMSREEANAGVSPPIAGWTSEANAGAYVRSRMQAEQRRGQAYILPIEFVAFLSVRPVPYEEELTALKELLSTGDANATRGGASMTAPSEFTISLPGDSARSHIHHQQQQQQQQWGPGAELPPASILMLPTAIDNARRGPRHGRCSLPSTTEEVVASSVTDAHGVPPPTTHQQQQQQQQKQRLLPQPLKNRVPSTYPPQETESTKAVTTFSLPCDATPGCLDGSGNATSLKATTPATDLLSALVDLRSVYGDDVTLKELLHRLGTSTRRIPLPVGSLCDRPEASHTEGATLPLHLIAPLSPYGACNAATFGRVAVQNTGENSTTSTLAATRARLPNVITIGDSRLSATPTSSTMSAMNRGMMSKTITGHGAAGTKSVCHRQPRNGRTGREGDLSFVPLFTPLKFGDVQQRCAVLHHGSPVGGGLGGIDDPHAPNSPSMWFTTNNLSYSPSNLPMLSAMMPATRPYTLNQPVEQRLTVIPAPSDSSPLLAFGVPLPASLSMVMPLVGDDNSTDMGDAVVASTAGSGRCRGLHHHRHGGRGWKRIVGASLTEQQLEGGLASVSTTSCTKTLLSPRQCATVSTAGVVDFSSFTSDASTSMGLRSSRMHATDVRHRCRSRRRSDEQGMGRRGENSDGGTVSPPVKDCRAEDESQSEWPMGGGGGGGGRRAPCPPRTASPPQRTDEDGAPCGEDAHPIKPFVSTRPTTPPLSALPAVVSAAAPEGRGLDTKSAVRDGDVQEPNTEATSMPPDSPGQHGKASKGPSSVICTLPHQLGTSTSASTLLPLDVTLQPQAKPAKTEGGAAVAPNGERRDGTPPPAQATGRKAVCVTLAMVPSGSCAAIPTPPSVHTTPPTSATTLKAEPLHLSSIAAASVGSQGQGAASNVPHHGVAQPADVVPIPAIQRFAAPAKLKEVLAAAHTSSLATPVSVTPSTSVAYSGAGVACRASPDNSFTSLPGCTSSTPALDTLSYSSFRGACVAGSDVGLPTSTPTHDREFSRMSRLSQGSAVTHSHPTSTPSTLSLAQRSGASRASCMRDDYTSAVIANAGGATVLPRLRALDLPSAYAVQKWPRKQQRLLALYSGARASNSSQQTISPASVTDTPGAASLTTGEVQATATTPSLGSAAPSLSAPACARLPRFRLTSIQISDVMKRVHGLTGCGGGGGGGGSGGGGSGGGDTPGGRRNEEKCLPNPKGGNPPTHSTARRVSLHSPVSVTKGTQSTPPSASELPTQARSTRSFSVLSEGGIPSSRVVNGTAMAVRPPILAAVSPSQNPQVSLLSDARARDGSVESVVRRLSGPQQRFSKEDGVGARRAQQHQHFARSVDFPSTPAGALDDTAGNLSHSARPLSGYLPSCVKTTHATPLAANLGSLTLSSSETLLAIDKAKSEGSPIYDAAPAADAAAAAVASEEIFLSSPPHGRHNRH</sequence>
<dbReference type="Proteomes" id="UP000674318">
    <property type="component" value="Unassembled WGS sequence"/>
</dbReference>
<comment type="caution">
    <text evidence="7">The sequence shown here is derived from an EMBL/GenBank/DDBJ whole genome shotgun (WGS) entry which is preliminary data.</text>
</comment>
<evidence type="ECO:0000313" key="7">
    <source>
        <dbReference type="EMBL" id="KAG5510932.1"/>
    </source>
</evidence>
<feature type="region of interest" description="Disordered" evidence="5">
    <location>
        <begin position="1816"/>
        <end position="1843"/>
    </location>
</feature>
<feature type="compositionally biased region" description="Low complexity" evidence="5">
    <location>
        <begin position="2661"/>
        <end position="2674"/>
    </location>
</feature>
<feature type="compositionally biased region" description="Polar residues" evidence="5">
    <location>
        <begin position="288"/>
        <end position="311"/>
    </location>
</feature>
<feature type="region of interest" description="Disordered" evidence="5">
    <location>
        <begin position="3112"/>
        <end position="3187"/>
    </location>
</feature>
<feature type="compositionally biased region" description="Basic and acidic residues" evidence="5">
    <location>
        <begin position="2677"/>
        <end position="2689"/>
    </location>
</feature>
<feature type="region of interest" description="Disordered" evidence="5">
    <location>
        <begin position="1437"/>
        <end position="1456"/>
    </location>
</feature>
<dbReference type="GeneID" id="94292460"/>
<dbReference type="SUPFAM" id="SSF56300">
    <property type="entry name" value="Metallo-dependent phosphatases"/>
    <property type="match status" value="1"/>
</dbReference>
<feature type="region of interest" description="Disordered" evidence="5">
    <location>
        <begin position="281"/>
        <end position="360"/>
    </location>
</feature>
<feature type="compositionally biased region" description="Low complexity" evidence="5">
    <location>
        <begin position="947"/>
        <end position="958"/>
    </location>
</feature>
<comment type="similarity">
    <text evidence="4">Belongs to the PPP phosphatase family.</text>
</comment>
<feature type="compositionally biased region" description="Polar residues" evidence="5">
    <location>
        <begin position="3162"/>
        <end position="3187"/>
    </location>
</feature>
<dbReference type="SMART" id="SM00156">
    <property type="entry name" value="PP2Ac"/>
    <property type="match status" value="1"/>
</dbReference>
<dbReference type="InterPro" id="IPR029052">
    <property type="entry name" value="Metallo-depent_PP-like"/>
</dbReference>
<feature type="region of interest" description="Disordered" evidence="5">
    <location>
        <begin position="1204"/>
        <end position="1246"/>
    </location>
</feature>
<feature type="region of interest" description="Disordered" evidence="5">
    <location>
        <begin position="2093"/>
        <end position="2161"/>
    </location>
</feature>
<dbReference type="PANTHER" id="PTHR45668">
    <property type="entry name" value="SERINE/THREONINE-PROTEIN PHOSPHATASE 5-RELATED"/>
    <property type="match status" value="1"/>
</dbReference>
<feature type="region of interest" description="Disordered" evidence="5">
    <location>
        <begin position="214"/>
        <end position="255"/>
    </location>
</feature>
<evidence type="ECO:0000313" key="8">
    <source>
        <dbReference type="Proteomes" id="UP000674318"/>
    </source>
</evidence>
<dbReference type="InterPro" id="IPR051134">
    <property type="entry name" value="PPP_phosphatase"/>
</dbReference>
<proteinExistence type="inferred from homology"/>
<feature type="compositionally biased region" description="Basic and acidic residues" evidence="5">
    <location>
        <begin position="2574"/>
        <end position="2586"/>
    </location>
</feature>
<evidence type="ECO:0000256" key="5">
    <source>
        <dbReference type="SAM" id="MobiDB-lite"/>
    </source>
</evidence>
<dbReference type="RefSeq" id="XP_067759404.1">
    <property type="nucleotide sequence ID" value="XM_067902383.1"/>
</dbReference>
<accession>A0A836YHH1</accession>
<dbReference type="EC" id="3.1.3.16" evidence="4"/>
<evidence type="ECO:0000256" key="4">
    <source>
        <dbReference type="RuleBase" id="RU004273"/>
    </source>
</evidence>
<keyword evidence="3" id="KW-0464">Manganese</keyword>
<feature type="region of interest" description="Disordered" evidence="5">
    <location>
        <begin position="2547"/>
        <end position="2721"/>
    </location>
</feature>
<feature type="compositionally biased region" description="Polar residues" evidence="5">
    <location>
        <begin position="1220"/>
        <end position="1229"/>
    </location>
</feature>
<evidence type="ECO:0000256" key="3">
    <source>
        <dbReference type="ARBA" id="ARBA00023211"/>
    </source>
</evidence>
<feature type="compositionally biased region" description="Low complexity" evidence="5">
    <location>
        <begin position="1442"/>
        <end position="1456"/>
    </location>
</feature>
<protein>
    <recommendedName>
        <fullName evidence="4">Serine/threonine-protein phosphatase</fullName>
        <ecNumber evidence="4">3.1.3.16</ecNumber>
    </recommendedName>
</protein>
<dbReference type="EMBL" id="JAFJZO010000007">
    <property type="protein sequence ID" value="KAG5510932.1"/>
    <property type="molecule type" value="Genomic_DNA"/>
</dbReference>
<dbReference type="Pfam" id="PF00149">
    <property type="entry name" value="Metallophos"/>
    <property type="match status" value="1"/>
</dbReference>
<dbReference type="KEGG" id="phet:94292460"/>
<dbReference type="OrthoDB" id="265854at2759"/>
<evidence type="ECO:0000256" key="1">
    <source>
        <dbReference type="ARBA" id="ARBA00001936"/>
    </source>
</evidence>
<dbReference type="GO" id="GO:0046872">
    <property type="term" value="F:metal ion binding"/>
    <property type="evidence" value="ECO:0007669"/>
    <property type="project" value="UniProtKB-KW"/>
</dbReference>
<dbReference type="PRINTS" id="PR00114">
    <property type="entry name" value="STPHPHTASE"/>
</dbReference>
<feature type="region of interest" description="Disordered" evidence="5">
    <location>
        <begin position="139"/>
        <end position="198"/>
    </location>
</feature>
<dbReference type="GO" id="GO:0004722">
    <property type="term" value="F:protein serine/threonine phosphatase activity"/>
    <property type="evidence" value="ECO:0007669"/>
    <property type="project" value="UniProtKB-EC"/>
</dbReference>
<feature type="region of interest" description="Disordered" evidence="5">
    <location>
        <begin position="1583"/>
        <end position="1617"/>
    </location>
</feature>
<evidence type="ECO:0000256" key="2">
    <source>
        <dbReference type="ARBA" id="ARBA00022723"/>
    </source>
</evidence>
<name>A0A836YHH1_9TRYP</name>
<feature type="region of interest" description="Disordered" evidence="5">
    <location>
        <begin position="2323"/>
        <end position="2348"/>
    </location>
</feature>
<feature type="compositionally biased region" description="Polar residues" evidence="5">
    <location>
        <begin position="2103"/>
        <end position="2116"/>
    </location>
</feature>
<dbReference type="Gene3D" id="3.60.21.10">
    <property type="match status" value="1"/>
</dbReference>
<feature type="compositionally biased region" description="Gly residues" evidence="5">
    <location>
        <begin position="3112"/>
        <end position="3131"/>
    </location>
</feature>
<organism evidence="7 8">
    <name type="scientific">Porcisia hertigi</name>
    <dbReference type="NCBI Taxonomy" id="2761500"/>
    <lineage>
        <taxon>Eukaryota</taxon>
        <taxon>Discoba</taxon>
        <taxon>Euglenozoa</taxon>
        <taxon>Kinetoplastea</taxon>
        <taxon>Metakinetoplastina</taxon>
        <taxon>Trypanosomatida</taxon>
        <taxon>Trypanosomatidae</taxon>
        <taxon>Leishmaniinae</taxon>
        <taxon>Porcisia</taxon>
    </lineage>
</organism>
<keyword evidence="2" id="KW-0479">Metal-binding</keyword>
<keyword evidence="4" id="KW-0378">Hydrolase</keyword>
<feature type="region of interest" description="Disordered" evidence="5">
    <location>
        <begin position="2060"/>
        <end position="2079"/>
    </location>
</feature>
<feature type="region of interest" description="Disordered" evidence="5">
    <location>
        <begin position="942"/>
        <end position="974"/>
    </location>
</feature>
<comment type="cofactor">
    <cofactor evidence="1">
        <name>Mn(2+)</name>
        <dbReference type="ChEBI" id="CHEBI:29035"/>
    </cofactor>
</comment>
<evidence type="ECO:0000259" key="6">
    <source>
        <dbReference type="PROSITE" id="PS00125"/>
    </source>
</evidence>
<feature type="compositionally biased region" description="Low complexity" evidence="5">
    <location>
        <begin position="2128"/>
        <end position="2145"/>
    </location>
</feature>
<gene>
    <name evidence="7" type="ORF">JKF63_06433</name>
</gene>